<dbReference type="EMBL" id="JAPWDV010000002">
    <property type="protein sequence ID" value="KAJ6221201.1"/>
    <property type="molecule type" value="Genomic_DNA"/>
</dbReference>
<keyword evidence="4" id="KW-0963">Cytoplasm</keyword>
<dbReference type="Pfam" id="PF12885">
    <property type="entry name" value="TORC_M"/>
    <property type="match status" value="1"/>
</dbReference>
<feature type="region of interest" description="Disordered" evidence="10">
    <location>
        <begin position="512"/>
        <end position="576"/>
    </location>
</feature>
<feature type="compositionally biased region" description="Low complexity" evidence="10">
    <location>
        <begin position="468"/>
        <end position="480"/>
    </location>
</feature>
<feature type="compositionally biased region" description="Low complexity" evidence="10">
    <location>
        <begin position="138"/>
        <end position="209"/>
    </location>
</feature>
<evidence type="ECO:0000256" key="10">
    <source>
        <dbReference type="SAM" id="MobiDB-lite"/>
    </source>
</evidence>
<dbReference type="GO" id="GO:0005737">
    <property type="term" value="C:cytoplasm"/>
    <property type="evidence" value="ECO:0007669"/>
    <property type="project" value="UniProtKB-SubCell"/>
</dbReference>
<evidence type="ECO:0000256" key="1">
    <source>
        <dbReference type="ARBA" id="ARBA00004123"/>
    </source>
</evidence>
<feature type="compositionally biased region" description="Polar residues" evidence="10">
    <location>
        <begin position="352"/>
        <end position="368"/>
    </location>
</feature>
<feature type="region of interest" description="Disordered" evidence="10">
    <location>
        <begin position="138"/>
        <end position="244"/>
    </location>
</feature>
<evidence type="ECO:0000256" key="7">
    <source>
        <dbReference type="ARBA" id="ARBA00023159"/>
    </source>
</evidence>
<evidence type="ECO:0000256" key="2">
    <source>
        <dbReference type="ARBA" id="ARBA00004496"/>
    </source>
</evidence>
<dbReference type="Proteomes" id="UP001142055">
    <property type="component" value="Chromosome 2"/>
</dbReference>
<proteinExistence type="inferred from homology"/>
<feature type="domain" description="Transducer of regulated CREB activity N-terminal" evidence="11">
    <location>
        <begin position="3"/>
        <end position="66"/>
    </location>
</feature>
<evidence type="ECO:0000256" key="8">
    <source>
        <dbReference type="ARBA" id="ARBA00023163"/>
    </source>
</evidence>
<evidence type="ECO:0000256" key="9">
    <source>
        <dbReference type="ARBA" id="ARBA00023242"/>
    </source>
</evidence>
<feature type="region of interest" description="Disordered" evidence="10">
    <location>
        <begin position="36"/>
        <end position="114"/>
    </location>
</feature>
<evidence type="ECO:0000256" key="6">
    <source>
        <dbReference type="ARBA" id="ARBA00023015"/>
    </source>
</evidence>
<dbReference type="OMA" id="PYSNGPD"/>
<dbReference type="GO" id="GO:0008140">
    <property type="term" value="F:cAMP response element binding protein binding"/>
    <property type="evidence" value="ECO:0007669"/>
    <property type="project" value="InterPro"/>
</dbReference>
<feature type="compositionally biased region" description="Polar residues" evidence="10">
    <location>
        <begin position="214"/>
        <end position="226"/>
    </location>
</feature>
<dbReference type="InterPro" id="IPR024784">
    <property type="entry name" value="TORC_M"/>
</dbReference>
<feature type="compositionally biased region" description="Polar residues" evidence="10">
    <location>
        <begin position="688"/>
        <end position="702"/>
    </location>
</feature>
<keyword evidence="9" id="KW-0539">Nucleus</keyword>
<feature type="region of interest" description="Disordered" evidence="10">
    <location>
        <begin position="337"/>
        <end position="385"/>
    </location>
</feature>
<organism evidence="13 14">
    <name type="scientific">Blomia tropicalis</name>
    <name type="common">Mite</name>
    <dbReference type="NCBI Taxonomy" id="40697"/>
    <lineage>
        <taxon>Eukaryota</taxon>
        <taxon>Metazoa</taxon>
        <taxon>Ecdysozoa</taxon>
        <taxon>Arthropoda</taxon>
        <taxon>Chelicerata</taxon>
        <taxon>Arachnida</taxon>
        <taxon>Acari</taxon>
        <taxon>Acariformes</taxon>
        <taxon>Sarcoptiformes</taxon>
        <taxon>Astigmata</taxon>
        <taxon>Glycyphagoidea</taxon>
        <taxon>Echimyopodidae</taxon>
        <taxon>Blomia</taxon>
    </lineage>
</organism>
<feature type="domain" description="Transducer of regulated CREB activity middle" evidence="12">
    <location>
        <begin position="237"/>
        <end position="418"/>
    </location>
</feature>
<keyword evidence="14" id="KW-1185">Reference proteome</keyword>
<dbReference type="Pfam" id="PF12884">
    <property type="entry name" value="TORC_N"/>
    <property type="match status" value="1"/>
</dbReference>
<comment type="subcellular location">
    <subcellularLocation>
        <location evidence="2">Cytoplasm</location>
    </subcellularLocation>
    <subcellularLocation>
        <location evidence="1">Nucleus</location>
    </subcellularLocation>
</comment>
<dbReference type="PANTHER" id="PTHR13589:SF15">
    <property type="entry name" value="CREB-REGULATED TRANSCRIPTION COACTIVATOR, ISOFORM B"/>
    <property type="match status" value="1"/>
</dbReference>
<keyword evidence="8" id="KW-0804">Transcription</keyword>
<evidence type="ECO:0000256" key="4">
    <source>
        <dbReference type="ARBA" id="ARBA00022490"/>
    </source>
</evidence>
<evidence type="ECO:0000259" key="12">
    <source>
        <dbReference type="Pfam" id="PF12885"/>
    </source>
</evidence>
<accession>A0A9Q0RPU0</accession>
<feature type="region of interest" description="Disordered" evidence="10">
    <location>
        <begin position="1"/>
        <end position="20"/>
    </location>
</feature>
<dbReference type="AlphaFoldDB" id="A0A9Q0RPU0"/>
<name>A0A9Q0RPU0_BLOTA</name>
<sequence length="834" mass="91272">MANPRKFSEKIALHNQKQAEETAAFEEIMREVMGATRTPNPKPTTYSNQQHLHTPSFVPTRAGSLPNVNQIGQHQQQQQQQQQQHVQHQIQQQTTTLQQQIHPTSHEASSPIDGKIDLQDCLNNLEEIKNGCLLERSGSVRGESSSATSPTTTTNRSRNVSPSPMNRMSHGPNSNSNSSGSSFHTSPSHHQQHLFDNNNNHNHGNLQFNHQKRSQSPYSTSNQQAYLSPPSDGHWRRTNSDSALHQSAQLSTTTNQMDGQLGGFNHLIHGNHNNNQMQTMTNLNGSPRHRSQAMIIGGQLLTNGNSMDQWDPSKGITNQQQQLQQHQDLLSVSLPDQNHRPRSCEVPGINIFPSQDDNGDPTSPNSASGHPHHHHHHIPITSNTGSLPDLTNLNFPVPLHAALDSDDPHNVAMQQQQQQASSTTIINVNTGPNSPYSNGPDSPFSPSSSHNSNLSPPPPCNMIGGGNYQQTTGTGSGSQSPRRQASPGPSPSPTSSRRRAHHNVNNLVIGNHRHQQQQQQQQQSGQVCYTNLGPRGENQIGDQSPQRHIPSPHRASSNQYLNDQNSTPHQYNRYKSPPRITVEGLAMDTSALTLNGDGGGGGGGNYKSMTPTMITNGNHDGLGSPFQHQQFQFSSTQSFQNISCNADLSTGVGPHPQSANSNAFYLESINLSSSPIGNISLSQYGDTISSPNSVDLPSNTTHQQQQQQQQNITFSNETLYFTSNQMSPLDGLPPNMNMNNLFNNQPSTPQQQLSNCTTPQTPSSIPDIILTGPNNLDELQSTTDFVKDLNNTSFDSIFCPSEDGMRGSSFDSFDLDNLPILTDIESMQSNVCND</sequence>
<evidence type="ECO:0000313" key="14">
    <source>
        <dbReference type="Proteomes" id="UP001142055"/>
    </source>
</evidence>
<dbReference type="InterPro" id="IPR024786">
    <property type="entry name" value="TORC"/>
</dbReference>
<feature type="compositionally biased region" description="Polar residues" evidence="10">
    <location>
        <begin position="554"/>
        <end position="570"/>
    </location>
</feature>
<dbReference type="GO" id="GO:0005634">
    <property type="term" value="C:nucleus"/>
    <property type="evidence" value="ECO:0007669"/>
    <property type="project" value="UniProtKB-SubCell"/>
</dbReference>
<dbReference type="PANTHER" id="PTHR13589">
    <property type="entry name" value="CREB-REGULATED TRANSCRIPTION COACTIVATOR"/>
    <property type="match status" value="1"/>
</dbReference>
<keyword evidence="6" id="KW-0805">Transcription regulation</keyword>
<feature type="region of interest" description="Disordered" evidence="10">
    <location>
        <begin position="688"/>
        <end position="710"/>
    </location>
</feature>
<dbReference type="GO" id="GO:0045944">
    <property type="term" value="P:positive regulation of transcription by RNA polymerase II"/>
    <property type="evidence" value="ECO:0007669"/>
    <property type="project" value="TreeGrafter"/>
</dbReference>
<keyword evidence="7" id="KW-0010">Activator</keyword>
<dbReference type="GO" id="GO:0051289">
    <property type="term" value="P:protein homotetramerization"/>
    <property type="evidence" value="ECO:0007669"/>
    <property type="project" value="InterPro"/>
</dbReference>
<feature type="region of interest" description="Disordered" evidence="10">
    <location>
        <begin position="401"/>
        <end position="499"/>
    </location>
</feature>
<evidence type="ECO:0000256" key="5">
    <source>
        <dbReference type="ARBA" id="ARBA00022553"/>
    </source>
</evidence>
<dbReference type="InterPro" id="IPR024783">
    <property type="entry name" value="TORC_N"/>
</dbReference>
<keyword evidence="5" id="KW-0597">Phosphoprotein</keyword>
<evidence type="ECO:0000313" key="13">
    <source>
        <dbReference type="EMBL" id="KAJ6221201.1"/>
    </source>
</evidence>
<comment type="caution">
    <text evidence="13">The sequence shown here is derived from an EMBL/GenBank/DDBJ whole genome shotgun (WGS) entry which is preliminary data.</text>
</comment>
<reference evidence="13" key="1">
    <citation type="submission" date="2022-12" db="EMBL/GenBank/DDBJ databases">
        <title>Genome assemblies of Blomia tropicalis.</title>
        <authorList>
            <person name="Cui Y."/>
        </authorList>
    </citation>
    <scope>NUCLEOTIDE SEQUENCE</scope>
    <source>
        <tissue evidence="13">Adult mites</tissue>
    </source>
</reference>
<gene>
    <name evidence="13" type="ORF">RDWZM_007013</name>
</gene>
<feature type="compositionally biased region" description="Polar residues" evidence="10">
    <location>
        <begin position="37"/>
        <end position="53"/>
    </location>
</feature>
<feature type="compositionally biased region" description="Low complexity" evidence="10">
    <location>
        <begin position="70"/>
        <end position="101"/>
    </location>
</feature>
<feature type="compositionally biased region" description="Low complexity" evidence="10">
    <location>
        <begin position="437"/>
        <end position="454"/>
    </location>
</feature>
<feature type="compositionally biased region" description="Polar residues" evidence="10">
    <location>
        <begin position="420"/>
        <end position="436"/>
    </location>
</feature>
<evidence type="ECO:0000259" key="11">
    <source>
        <dbReference type="Pfam" id="PF12884"/>
    </source>
</evidence>
<comment type="similarity">
    <text evidence="3">Belongs to the TORC family.</text>
</comment>
<protein>
    <submittedName>
        <fullName evidence="13">Uncharacterized protein</fullName>
    </submittedName>
</protein>
<evidence type="ECO:0000256" key="3">
    <source>
        <dbReference type="ARBA" id="ARBA00007167"/>
    </source>
</evidence>